<evidence type="ECO:0000313" key="14">
    <source>
        <dbReference type="Proteomes" id="UP000024837"/>
    </source>
</evidence>
<comment type="subcellular location">
    <subcellularLocation>
        <location evidence="10">Nucleus</location>
    </subcellularLocation>
    <subcellularLocation>
        <location evidence="10">Mitochondrion</location>
    </subcellularLocation>
</comment>
<dbReference type="Gene3D" id="1.10.1670.10">
    <property type="entry name" value="Helix-hairpin-Helix base-excision DNA repair enzymes (C-terminal)"/>
    <property type="match status" value="1"/>
</dbReference>
<dbReference type="FunFam" id="1.10.340.30:FF:000005">
    <property type="entry name" value="Endonuclease III-like protein 1"/>
    <property type="match status" value="1"/>
</dbReference>
<gene>
    <name evidence="10" type="primary">NTH1</name>
    <name evidence="13" type="ORF">DRE_04078</name>
</gene>
<keyword evidence="9 10" id="KW-0326">Glycosidase</keyword>
<dbReference type="GO" id="GO:0003677">
    <property type="term" value="F:DNA binding"/>
    <property type="evidence" value="ECO:0007669"/>
    <property type="project" value="UniProtKB-UniRule"/>
</dbReference>
<evidence type="ECO:0000256" key="1">
    <source>
        <dbReference type="ARBA" id="ARBA00022485"/>
    </source>
</evidence>
<dbReference type="EMBL" id="KI966416">
    <property type="protein sequence ID" value="EWC46591.1"/>
    <property type="molecule type" value="Genomic_DNA"/>
</dbReference>
<keyword evidence="6" id="KW-0411">Iron-sulfur</keyword>
<keyword evidence="14" id="KW-1185">Reference proteome</keyword>
<dbReference type="AlphaFoldDB" id="W7HRD0"/>
<comment type="similarity">
    <text evidence="10">Belongs to the Nth/MutY family.</text>
</comment>
<comment type="caution">
    <text evidence="10">Lacks conserved residue(s) required for the propagation of feature annotation.</text>
</comment>
<feature type="compositionally biased region" description="Polar residues" evidence="11">
    <location>
        <begin position="13"/>
        <end position="37"/>
    </location>
</feature>
<protein>
    <recommendedName>
        <fullName evidence="10">Endonuclease III homolog</fullName>
        <ecNumber evidence="10">3.2.2.-</ecNumber>
        <ecNumber evidence="10">4.2.99.18</ecNumber>
    </recommendedName>
    <alternativeName>
        <fullName evidence="10">Bifunctional DNA N-glycosylase/DNA-(apurinic or apyrimidinic site) lyase</fullName>
        <shortName evidence="10">DNA glycosylase/AP lyase</shortName>
    </alternativeName>
</protein>
<keyword evidence="10" id="KW-0496">Mitochondrion</keyword>
<dbReference type="CDD" id="cd00056">
    <property type="entry name" value="ENDO3c"/>
    <property type="match status" value="1"/>
</dbReference>
<keyword evidence="10" id="KW-0539">Nucleus</keyword>
<feature type="compositionally biased region" description="Low complexity" evidence="11">
    <location>
        <begin position="431"/>
        <end position="441"/>
    </location>
</feature>
<accession>W7HRD0</accession>
<dbReference type="GO" id="GO:0006289">
    <property type="term" value="P:nucleotide-excision repair"/>
    <property type="evidence" value="ECO:0007669"/>
    <property type="project" value="TreeGrafter"/>
</dbReference>
<evidence type="ECO:0000259" key="12">
    <source>
        <dbReference type="SMART" id="SM00478"/>
    </source>
</evidence>
<evidence type="ECO:0000256" key="10">
    <source>
        <dbReference type="HAMAP-Rule" id="MF_03183"/>
    </source>
</evidence>
<dbReference type="PANTHER" id="PTHR43286">
    <property type="entry name" value="ENDONUCLEASE III-LIKE PROTEIN 1"/>
    <property type="match status" value="1"/>
</dbReference>
<feature type="region of interest" description="Disordered" evidence="11">
    <location>
        <begin position="415"/>
        <end position="457"/>
    </location>
</feature>
<organism evidence="13 14">
    <name type="scientific">Drechslerella stenobrocha 248</name>
    <dbReference type="NCBI Taxonomy" id="1043628"/>
    <lineage>
        <taxon>Eukaryota</taxon>
        <taxon>Fungi</taxon>
        <taxon>Dikarya</taxon>
        <taxon>Ascomycota</taxon>
        <taxon>Pezizomycotina</taxon>
        <taxon>Orbiliomycetes</taxon>
        <taxon>Orbiliales</taxon>
        <taxon>Orbiliaceae</taxon>
        <taxon>Drechslerella</taxon>
    </lineage>
</organism>
<evidence type="ECO:0000256" key="2">
    <source>
        <dbReference type="ARBA" id="ARBA00022723"/>
    </source>
</evidence>
<dbReference type="SMART" id="SM00478">
    <property type="entry name" value="ENDO3c"/>
    <property type="match status" value="1"/>
</dbReference>
<feature type="domain" description="HhH-GPD" evidence="12">
    <location>
        <begin position="207"/>
        <end position="359"/>
    </location>
</feature>
<dbReference type="InterPro" id="IPR023170">
    <property type="entry name" value="HhH_base_excis_C"/>
</dbReference>
<dbReference type="GO" id="GO:0046872">
    <property type="term" value="F:metal ion binding"/>
    <property type="evidence" value="ECO:0007669"/>
    <property type="project" value="UniProtKB-KW"/>
</dbReference>
<dbReference type="InterPro" id="IPR003265">
    <property type="entry name" value="HhH-GPD_domain"/>
</dbReference>
<evidence type="ECO:0000256" key="11">
    <source>
        <dbReference type="SAM" id="MobiDB-lite"/>
    </source>
</evidence>
<evidence type="ECO:0000256" key="9">
    <source>
        <dbReference type="ARBA" id="ARBA00023295"/>
    </source>
</evidence>
<evidence type="ECO:0000313" key="13">
    <source>
        <dbReference type="EMBL" id="EWC46591.1"/>
    </source>
</evidence>
<feature type="compositionally biased region" description="Basic residues" evidence="11">
    <location>
        <begin position="1"/>
        <end position="10"/>
    </location>
</feature>
<dbReference type="Pfam" id="PF00730">
    <property type="entry name" value="HhH-GPD"/>
    <property type="match status" value="1"/>
</dbReference>
<dbReference type="GO" id="GO:0005739">
    <property type="term" value="C:mitochondrion"/>
    <property type="evidence" value="ECO:0007669"/>
    <property type="project" value="UniProtKB-SubCell"/>
</dbReference>
<keyword evidence="1" id="KW-0004">4Fe-4S</keyword>
<keyword evidence="2" id="KW-0479">Metal-binding</keyword>
<dbReference type="PANTHER" id="PTHR43286:SF1">
    <property type="entry name" value="ENDONUCLEASE III-LIKE PROTEIN 1"/>
    <property type="match status" value="1"/>
</dbReference>
<feature type="compositionally biased region" description="Acidic residues" evidence="11">
    <location>
        <begin position="58"/>
        <end position="70"/>
    </location>
</feature>
<keyword evidence="4 10" id="KW-0378">Hydrolase</keyword>
<dbReference type="GO" id="GO:0051539">
    <property type="term" value="F:4 iron, 4 sulfur cluster binding"/>
    <property type="evidence" value="ECO:0007669"/>
    <property type="project" value="UniProtKB-KW"/>
</dbReference>
<evidence type="ECO:0000256" key="5">
    <source>
        <dbReference type="ARBA" id="ARBA00023004"/>
    </source>
</evidence>
<feature type="compositionally biased region" description="Basic residues" evidence="11">
    <location>
        <begin position="134"/>
        <end position="145"/>
    </location>
</feature>
<dbReference type="Gene3D" id="1.10.340.30">
    <property type="entry name" value="Hypothetical protein, domain 2"/>
    <property type="match status" value="1"/>
</dbReference>
<reference evidence="13 14" key="1">
    <citation type="submission" date="2013-05" db="EMBL/GenBank/DDBJ databases">
        <title>Drechslerella stenobrocha genome reveals carnivorous origination and mechanical trapping mechanism of predatory fungi.</title>
        <authorList>
            <person name="Liu X."/>
            <person name="Zhang W."/>
            <person name="Liu K."/>
        </authorList>
    </citation>
    <scope>NUCLEOTIDE SEQUENCE [LARGE SCALE GENOMIC DNA]</scope>
    <source>
        <strain evidence="13 14">248</strain>
    </source>
</reference>
<dbReference type="GO" id="GO:0000703">
    <property type="term" value="F:oxidized pyrimidine nucleobase lesion DNA N-glycosylase activity"/>
    <property type="evidence" value="ECO:0007669"/>
    <property type="project" value="UniProtKB-UniRule"/>
</dbReference>
<dbReference type="InterPro" id="IPR011257">
    <property type="entry name" value="DNA_glycosylase"/>
</dbReference>
<comment type="function">
    <text evidence="10">Bifunctional DNA N-glycosylase with associated apurinic/apyrimidinic (AP) lyase function that catalyzes the first step in base excision repair (BER), the primary repair pathway for the repair of oxidative DNA damage. The DNA N-glycosylase activity releases the damaged DNA base from DNA by cleaving the N-glycosidic bond, leaving an AP site. The AP lyase activity cleaves the phosphodiester bond 3' to the AP site by a beta-elimination. Primarily recognizes and repairs oxidative base damage of pyrimidines.</text>
</comment>
<feature type="compositionally biased region" description="Low complexity" evidence="11">
    <location>
        <begin position="71"/>
        <end position="86"/>
    </location>
</feature>
<dbReference type="GO" id="GO:0006285">
    <property type="term" value="P:base-excision repair, AP site formation"/>
    <property type="evidence" value="ECO:0007669"/>
    <property type="project" value="UniProtKB-UniRule"/>
</dbReference>
<dbReference type="GO" id="GO:0005634">
    <property type="term" value="C:nucleus"/>
    <property type="evidence" value="ECO:0007669"/>
    <property type="project" value="UniProtKB-SubCell"/>
</dbReference>
<dbReference type="GO" id="GO:0140078">
    <property type="term" value="F:class I DNA-(apurinic or apyrimidinic site) endonuclease activity"/>
    <property type="evidence" value="ECO:0007669"/>
    <property type="project" value="UniProtKB-EC"/>
</dbReference>
<dbReference type="HAMAP" id="MF_03183">
    <property type="entry name" value="Endonuclease_III_Nth"/>
    <property type="match status" value="1"/>
</dbReference>
<proteinExistence type="inferred from homology"/>
<evidence type="ECO:0000256" key="4">
    <source>
        <dbReference type="ARBA" id="ARBA00022801"/>
    </source>
</evidence>
<dbReference type="OrthoDB" id="2099276at2759"/>
<evidence type="ECO:0000256" key="6">
    <source>
        <dbReference type="ARBA" id="ARBA00023014"/>
    </source>
</evidence>
<dbReference type="SUPFAM" id="SSF48150">
    <property type="entry name" value="DNA-glycosylase"/>
    <property type="match status" value="1"/>
</dbReference>
<dbReference type="Proteomes" id="UP000024837">
    <property type="component" value="Unassembled WGS sequence"/>
</dbReference>
<dbReference type="HOGENOM" id="CLU_012862_4_1_1"/>
<evidence type="ECO:0000256" key="3">
    <source>
        <dbReference type="ARBA" id="ARBA00022763"/>
    </source>
</evidence>
<name>W7HRD0_9PEZI</name>
<keyword evidence="3 10" id="KW-0227">DNA damage</keyword>
<keyword evidence="8 10" id="KW-0456">Lyase</keyword>
<evidence type="ECO:0000256" key="8">
    <source>
        <dbReference type="ARBA" id="ARBA00023239"/>
    </source>
</evidence>
<dbReference type="EC" id="3.2.2.-" evidence="10"/>
<feature type="compositionally biased region" description="Basic and acidic residues" evidence="11">
    <location>
        <begin position="146"/>
        <end position="156"/>
    </location>
</feature>
<keyword evidence="5" id="KW-0408">Iron</keyword>
<dbReference type="InterPro" id="IPR030841">
    <property type="entry name" value="NTH1"/>
</dbReference>
<feature type="compositionally biased region" description="Basic and acidic residues" evidence="11">
    <location>
        <begin position="442"/>
        <end position="457"/>
    </location>
</feature>
<comment type="catalytic activity">
    <reaction evidence="10">
        <text>2'-deoxyribonucleotide-(2'-deoxyribose 5'-phosphate)-2'-deoxyribonucleotide-DNA = a 3'-end 2'-deoxyribonucleotide-(2,3-dehydro-2,3-deoxyribose 5'-phosphate)-DNA + a 5'-end 5'-phospho-2'-deoxyribonucleoside-DNA + H(+)</text>
        <dbReference type="Rhea" id="RHEA:66592"/>
        <dbReference type="Rhea" id="RHEA-COMP:13180"/>
        <dbReference type="Rhea" id="RHEA-COMP:16897"/>
        <dbReference type="Rhea" id="RHEA-COMP:17067"/>
        <dbReference type="ChEBI" id="CHEBI:15378"/>
        <dbReference type="ChEBI" id="CHEBI:136412"/>
        <dbReference type="ChEBI" id="CHEBI:157695"/>
        <dbReference type="ChEBI" id="CHEBI:167181"/>
        <dbReference type="EC" id="4.2.99.18"/>
    </reaction>
</comment>
<evidence type="ECO:0000256" key="7">
    <source>
        <dbReference type="ARBA" id="ARBA00023204"/>
    </source>
</evidence>
<keyword evidence="7 10" id="KW-0234">DNA repair</keyword>
<dbReference type="EC" id="4.2.99.18" evidence="10"/>
<sequence length="518" mass="57320">MRSAKSRAAQKIRTFSNPTTTTQPKRARTSASTTTIVSKLPASRNRANTSRAVKREDEDPEVQEPSEESELSSAPSDLESAYSEAAASDDEEEYTASPYFPPPSRPSRKRKRAAGPAAVKDEDSSDDIPEPKPKPAKRTPAKPKRKNGEPIEIRYDPPDNWREFYDAIKEMRLRIPAPVDTVGCARLAQTDVPPVVKRFQHLIALMMSSQTKDQVTGDAMRRLQTELPGGLTLESILAVAPARLNEMIGQVGFHNRKTEYIKKAAVVLRDKFGGDIPSTIEDMMSLDGVGPKMSYLLEQCAWGRSSGIGVDVHVHRIANMFKWVPASSEPETTRIYLQSWLPRDLWTEINWLLVGFGQSVCLPRGRRCDICTLGPKSTGGNGACKAGVVVKGKTIKREIVVKQEIKQEVKVEEDGEGSVVKKEEEGVEPGPAWADAASPADPDTKAAVKEEQTGDEDIVVKKEEVVEDSVLERTDPLGMDPDVKVAIKEETTETQEFPVMPDIEDAVGRPRRNIRRKR</sequence>
<feature type="region of interest" description="Disordered" evidence="11">
    <location>
        <begin position="1"/>
        <end position="156"/>
    </location>
</feature>